<protein>
    <submittedName>
        <fullName evidence="1">Uncharacterized protein</fullName>
    </submittedName>
</protein>
<gene>
    <name evidence="1" type="ORF">SIRAN8458</name>
</gene>
<reference evidence="1" key="1">
    <citation type="submission" date="2014-05" db="EMBL/GenBank/DDBJ databases">
        <authorList>
            <person name="Horn Fabian"/>
        </authorList>
    </citation>
    <scope>NUCLEOTIDE SEQUENCE</scope>
</reference>
<proteinExistence type="predicted"/>
<organism evidence="1">
    <name type="scientific">Streptomyces iranensis</name>
    <dbReference type="NCBI Taxonomy" id="576784"/>
    <lineage>
        <taxon>Bacteria</taxon>
        <taxon>Bacillati</taxon>
        <taxon>Actinomycetota</taxon>
        <taxon>Actinomycetes</taxon>
        <taxon>Kitasatosporales</taxon>
        <taxon>Streptomycetaceae</taxon>
        <taxon>Streptomyces</taxon>
        <taxon>Streptomyces violaceusniger group</taxon>
    </lineage>
</organism>
<evidence type="ECO:0000313" key="1">
    <source>
        <dbReference type="EMBL" id="CDR14778.1"/>
    </source>
</evidence>
<dbReference type="HOGENOM" id="CLU_3434085_0_0_11"/>
<accession>A0A061A1J3</accession>
<dbReference type="EMBL" id="LK022848">
    <property type="protein sequence ID" value="CDR14778.1"/>
    <property type="molecule type" value="Genomic_DNA"/>
</dbReference>
<sequence>MPDLDTAFDPDSSFY</sequence>
<name>A0A061A1J3_9ACTN</name>